<accession>A0A2L0V0Y4</accession>
<sequence>MTEITKIPPRPKYHDPVVVERAVEEILVPVQQWVDLRAQFQPKDLKGQLADCIHNNGYEYAKELEERYGWEPNAALVSCLDKMDIHEAHRQVVWAWVISNGVKVPFQIGNRVVCTPTMRAGTIKDIDQGTAQLAVLADEDRDSGNDYRHLINFEDAIPILGTIGEPAPAEGGAA</sequence>
<dbReference type="RefSeq" id="YP_010660353.1">
    <property type="nucleotide sequence ID" value="NC_070876.1"/>
</dbReference>
<keyword evidence="2" id="KW-1185">Reference proteome</keyword>
<organism evidence="1 2">
    <name type="scientific">Agrobacterium phage Atu_ph08</name>
    <dbReference type="NCBI Taxonomy" id="2024265"/>
    <lineage>
        <taxon>Viruses</taxon>
        <taxon>Duplodnaviria</taxon>
        <taxon>Heunggongvirae</taxon>
        <taxon>Uroviricota</taxon>
        <taxon>Caudoviricetes</taxon>
        <taxon>Roslyckyvirus</taxon>
        <taxon>Roslyckyvirus ph08</taxon>
    </lineage>
</organism>
<dbReference type="Proteomes" id="UP000222678">
    <property type="component" value="Genome"/>
</dbReference>
<evidence type="ECO:0000313" key="1">
    <source>
        <dbReference type="EMBL" id="AUZ95482.1"/>
    </source>
</evidence>
<reference evidence="1 2" key="1">
    <citation type="submission" date="2017-06" db="EMBL/GenBank/DDBJ databases">
        <authorList>
            <person name="Kim H.J."/>
            <person name="Triplett B.A."/>
        </authorList>
    </citation>
    <scope>NUCLEOTIDE SEQUENCE [LARGE SCALE GENOMIC DNA]</scope>
</reference>
<dbReference type="EMBL" id="MF403009">
    <property type="protein sequence ID" value="AUZ95482.1"/>
    <property type="molecule type" value="Genomic_DNA"/>
</dbReference>
<dbReference type="GeneID" id="77936348"/>
<evidence type="ECO:0000313" key="2">
    <source>
        <dbReference type="Proteomes" id="UP000222678"/>
    </source>
</evidence>
<protein>
    <submittedName>
        <fullName evidence="1">Uncharacterized protein</fullName>
    </submittedName>
</protein>
<dbReference type="KEGG" id="vg:77936348"/>
<proteinExistence type="predicted"/>
<name>A0A2L0V0Y4_9CAUD</name>